<sequence length="77" mass="8900">MVVVVVVVVVVAYVWDTASRRLEFGWTCSETWERAALFPRSQDSILCPCLVCDLVKAARLYCRLERPCSWWDESRAC</sequence>
<comment type="caution">
    <text evidence="1">The sequence shown here is derived from an EMBL/GenBank/DDBJ whole genome shotgun (WGS) entry which is preliminary data.</text>
</comment>
<proteinExistence type="predicted"/>
<protein>
    <submittedName>
        <fullName evidence="1">Uncharacterized protein</fullName>
    </submittedName>
</protein>
<reference evidence="1 2" key="1">
    <citation type="submission" date="2019-05" db="EMBL/GenBank/DDBJ databases">
        <title>Another draft genome of Portunus trituberculatus and its Hox gene families provides insights of decapod evolution.</title>
        <authorList>
            <person name="Jeong J.-H."/>
            <person name="Song I."/>
            <person name="Kim S."/>
            <person name="Choi T."/>
            <person name="Kim D."/>
            <person name="Ryu S."/>
            <person name="Kim W."/>
        </authorList>
    </citation>
    <scope>NUCLEOTIDE SEQUENCE [LARGE SCALE GENOMIC DNA]</scope>
    <source>
        <tissue evidence="1">Muscle</tissue>
    </source>
</reference>
<dbReference type="Proteomes" id="UP000324222">
    <property type="component" value="Unassembled WGS sequence"/>
</dbReference>
<evidence type="ECO:0000313" key="2">
    <source>
        <dbReference type="Proteomes" id="UP000324222"/>
    </source>
</evidence>
<name>A0A5B7JL41_PORTR</name>
<evidence type="ECO:0000313" key="1">
    <source>
        <dbReference type="EMBL" id="MPC95143.1"/>
    </source>
</evidence>
<gene>
    <name evidence="1" type="ORF">E2C01_090339</name>
</gene>
<dbReference type="AlphaFoldDB" id="A0A5B7JL41"/>
<organism evidence="1 2">
    <name type="scientific">Portunus trituberculatus</name>
    <name type="common">Swimming crab</name>
    <name type="synonym">Neptunus trituberculatus</name>
    <dbReference type="NCBI Taxonomy" id="210409"/>
    <lineage>
        <taxon>Eukaryota</taxon>
        <taxon>Metazoa</taxon>
        <taxon>Ecdysozoa</taxon>
        <taxon>Arthropoda</taxon>
        <taxon>Crustacea</taxon>
        <taxon>Multicrustacea</taxon>
        <taxon>Malacostraca</taxon>
        <taxon>Eumalacostraca</taxon>
        <taxon>Eucarida</taxon>
        <taxon>Decapoda</taxon>
        <taxon>Pleocyemata</taxon>
        <taxon>Brachyura</taxon>
        <taxon>Eubrachyura</taxon>
        <taxon>Portunoidea</taxon>
        <taxon>Portunidae</taxon>
        <taxon>Portuninae</taxon>
        <taxon>Portunus</taxon>
    </lineage>
</organism>
<keyword evidence="2" id="KW-1185">Reference proteome</keyword>
<accession>A0A5B7JL41</accession>
<dbReference type="EMBL" id="VSRR010101144">
    <property type="protein sequence ID" value="MPC95143.1"/>
    <property type="molecule type" value="Genomic_DNA"/>
</dbReference>